<dbReference type="EMBL" id="JBHRSW010000047">
    <property type="protein sequence ID" value="MFC3123080.1"/>
    <property type="molecule type" value="Genomic_DNA"/>
</dbReference>
<evidence type="ECO:0000313" key="3">
    <source>
        <dbReference type="Proteomes" id="UP001595478"/>
    </source>
</evidence>
<reference evidence="3" key="1">
    <citation type="journal article" date="2019" name="Int. J. Syst. Evol. Microbiol.">
        <title>The Global Catalogue of Microorganisms (GCM) 10K type strain sequencing project: providing services to taxonomists for standard genome sequencing and annotation.</title>
        <authorList>
            <consortium name="The Broad Institute Genomics Platform"/>
            <consortium name="The Broad Institute Genome Sequencing Center for Infectious Disease"/>
            <person name="Wu L."/>
            <person name="Ma J."/>
        </authorList>
    </citation>
    <scope>NUCLEOTIDE SEQUENCE [LARGE SCALE GENOMIC DNA]</scope>
    <source>
        <strain evidence="3">KCTC 52473</strain>
    </source>
</reference>
<keyword evidence="1" id="KW-0472">Membrane</keyword>
<accession>A0ABV7FV86</accession>
<keyword evidence="3" id="KW-1185">Reference proteome</keyword>
<organism evidence="2 3">
    <name type="scientific">Agaribacter flavus</name>
    <dbReference type="NCBI Taxonomy" id="1902781"/>
    <lineage>
        <taxon>Bacteria</taxon>
        <taxon>Pseudomonadati</taxon>
        <taxon>Pseudomonadota</taxon>
        <taxon>Gammaproteobacteria</taxon>
        <taxon>Alteromonadales</taxon>
        <taxon>Alteromonadaceae</taxon>
        <taxon>Agaribacter</taxon>
    </lineage>
</organism>
<keyword evidence="1" id="KW-0812">Transmembrane</keyword>
<gene>
    <name evidence="2" type="ORF">ACFOHL_15770</name>
</gene>
<sequence>MRRLSQKAWNNVLIFSMLILIAVLNWDKFFGEGELAVMPVLPEGAVVLSIQIDQIRFERVGTGWRVVANAADLTDSLSSEHVGEIVSAWENALMRLPFEQLNAEDFYPSDHIVSVWVAGQKNGLVFSIKTIQEYTYIVHESKYYVLDFPTVAQLLP</sequence>
<proteinExistence type="predicted"/>
<comment type="caution">
    <text evidence="2">The sequence shown here is derived from an EMBL/GenBank/DDBJ whole genome shotgun (WGS) entry which is preliminary data.</text>
</comment>
<keyword evidence="1" id="KW-1133">Transmembrane helix</keyword>
<name>A0ABV7FV86_9ALTE</name>
<evidence type="ECO:0008006" key="4">
    <source>
        <dbReference type="Google" id="ProtNLM"/>
    </source>
</evidence>
<protein>
    <recommendedName>
        <fullName evidence="4">DUF4340 domain-containing protein</fullName>
    </recommendedName>
</protein>
<feature type="transmembrane region" description="Helical" evidence="1">
    <location>
        <begin position="12"/>
        <end position="31"/>
    </location>
</feature>
<evidence type="ECO:0000313" key="2">
    <source>
        <dbReference type="EMBL" id="MFC3123080.1"/>
    </source>
</evidence>
<dbReference type="Proteomes" id="UP001595478">
    <property type="component" value="Unassembled WGS sequence"/>
</dbReference>
<dbReference type="RefSeq" id="WP_376921201.1">
    <property type="nucleotide sequence ID" value="NZ_JBHRSW010000047.1"/>
</dbReference>
<evidence type="ECO:0000256" key="1">
    <source>
        <dbReference type="SAM" id="Phobius"/>
    </source>
</evidence>